<reference evidence="2" key="1">
    <citation type="journal article" date="2010" name="Science">
        <title>Plasticity of animal genome architecture unmasked by rapid evolution of a pelagic tunicate.</title>
        <authorList>
            <person name="Denoeud F."/>
            <person name="Henriet S."/>
            <person name="Mungpakdee S."/>
            <person name="Aury J.M."/>
            <person name="Da Silva C."/>
            <person name="Brinkmann H."/>
            <person name="Mikhaleva J."/>
            <person name="Olsen L.C."/>
            <person name="Jubin C."/>
            <person name="Canestro C."/>
            <person name="Bouquet J.M."/>
            <person name="Danks G."/>
            <person name="Poulain J."/>
            <person name="Campsteijn C."/>
            <person name="Adamski M."/>
            <person name="Cross I."/>
            <person name="Yadetie F."/>
            <person name="Muffato M."/>
            <person name="Louis A."/>
            <person name="Butcher S."/>
            <person name="Tsagkogeorga G."/>
            <person name="Konrad A."/>
            <person name="Singh S."/>
            <person name="Jensen M.F."/>
            <person name="Cong E.H."/>
            <person name="Eikeseth-Otteraa H."/>
            <person name="Noel B."/>
            <person name="Anthouard V."/>
            <person name="Porcel B.M."/>
            <person name="Kachouri-Lafond R."/>
            <person name="Nishino A."/>
            <person name="Ugolini M."/>
            <person name="Chourrout P."/>
            <person name="Nishida H."/>
            <person name="Aasland R."/>
            <person name="Huzurbazar S."/>
            <person name="Westhof E."/>
            <person name="Delsuc F."/>
            <person name="Lehrach H."/>
            <person name="Reinhardt R."/>
            <person name="Weissenbach J."/>
            <person name="Roy S.W."/>
            <person name="Artiguenave F."/>
            <person name="Postlethwait J.H."/>
            <person name="Manak J.R."/>
            <person name="Thompson E.M."/>
            <person name="Jaillon O."/>
            <person name="Du Pasquier L."/>
            <person name="Boudinot P."/>
            <person name="Liberles D.A."/>
            <person name="Volff J.N."/>
            <person name="Philippe H."/>
            <person name="Lenhard B."/>
            <person name="Roest Crollius H."/>
            <person name="Wincker P."/>
            <person name="Chourrout D."/>
        </authorList>
    </citation>
    <scope>NUCLEOTIDE SEQUENCE [LARGE SCALE GENOMIC DNA]</scope>
</reference>
<keyword evidence="1" id="KW-1133">Transmembrane helix</keyword>
<feature type="transmembrane region" description="Helical" evidence="1">
    <location>
        <begin position="27"/>
        <end position="52"/>
    </location>
</feature>
<organism evidence="2">
    <name type="scientific">Oikopleura dioica</name>
    <name type="common">Tunicate</name>
    <dbReference type="NCBI Taxonomy" id="34765"/>
    <lineage>
        <taxon>Eukaryota</taxon>
        <taxon>Metazoa</taxon>
        <taxon>Chordata</taxon>
        <taxon>Tunicata</taxon>
        <taxon>Appendicularia</taxon>
        <taxon>Copelata</taxon>
        <taxon>Oikopleuridae</taxon>
        <taxon>Oikopleura</taxon>
    </lineage>
</organism>
<sequence length="91" mass="10485">MYVINYYFCWALEFGEIRCNKIWAQMIFLQALVSLIPFTILTVGSMVMIHLANAASDDGLNKISTLESKKNMLEEDQKLIFDHHVDEVVSE</sequence>
<evidence type="ECO:0000313" key="2">
    <source>
        <dbReference type="EMBL" id="CBY34550.1"/>
    </source>
</evidence>
<accession>E4YGC6</accession>
<evidence type="ECO:0000256" key="1">
    <source>
        <dbReference type="SAM" id="Phobius"/>
    </source>
</evidence>
<dbReference type="AlphaFoldDB" id="E4YGC6"/>
<dbReference type="EMBL" id="FN654519">
    <property type="protein sequence ID" value="CBY34550.1"/>
    <property type="molecule type" value="Genomic_DNA"/>
</dbReference>
<gene>
    <name evidence="2" type="ORF">GSOID_T00024577001</name>
</gene>
<keyword evidence="1" id="KW-0812">Transmembrane</keyword>
<proteinExistence type="predicted"/>
<dbReference type="Proteomes" id="UP000011014">
    <property type="component" value="Unassembled WGS sequence"/>
</dbReference>
<keyword evidence="1" id="KW-0472">Membrane</keyword>
<name>E4YGC6_OIKDI</name>
<protein>
    <submittedName>
        <fullName evidence="2">Uncharacterized protein</fullName>
    </submittedName>
</protein>